<sequence length="123" mass="14469">MAAGVVIKSKIFVRRIGSVLTGKRLSSQEHSMLFCKSRGRYHLHGQKRFSERRRGERGGRWKIEACSKSVPRLVARWQSVMFLDAHDDDRASPWCIQQVRFTAHRLHQARPREYDKDAWEAYN</sequence>
<dbReference type="EMBL" id="KQ086044">
    <property type="protein sequence ID" value="KLO09814.1"/>
    <property type="molecule type" value="Genomic_DNA"/>
</dbReference>
<protein>
    <submittedName>
        <fullName evidence="1">Uncharacterized protein</fullName>
    </submittedName>
</protein>
<accession>A0A0H2RDD7</accession>
<gene>
    <name evidence="1" type="ORF">SCHPADRAFT_548882</name>
</gene>
<keyword evidence="2" id="KW-1185">Reference proteome</keyword>
<reference evidence="1 2" key="1">
    <citation type="submission" date="2015-04" db="EMBL/GenBank/DDBJ databases">
        <title>Complete genome sequence of Schizopora paradoxa KUC8140, a cosmopolitan wood degrader in East Asia.</title>
        <authorList>
            <consortium name="DOE Joint Genome Institute"/>
            <person name="Min B."/>
            <person name="Park H."/>
            <person name="Jang Y."/>
            <person name="Kim J.-J."/>
            <person name="Kim K.H."/>
            <person name="Pangilinan J."/>
            <person name="Lipzen A."/>
            <person name="Riley R."/>
            <person name="Grigoriev I.V."/>
            <person name="Spatafora J.W."/>
            <person name="Choi I.-G."/>
        </authorList>
    </citation>
    <scope>NUCLEOTIDE SEQUENCE [LARGE SCALE GENOMIC DNA]</scope>
    <source>
        <strain evidence="1 2">KUC8140</strain>
    </source>
</reference>
<evidence type="ECO:0000313" key="1">
    <source>
        <dbReference type="EMBL" id="KLO09814.1"/>
    </source>
</evidence>
<dbReference type="InParanoid" id="A0A0H2RDD7"/>
<evidence type="ECO:0000313" key="2">
    <source>
        <dbReference type="Proteomes" id="UP000053477"/>
    </source>
</evidence>
<name>A0A0H2RDD7_9AGAM</name>
<organism evidence="1 2">
    <name type="scientific">Schizopora paradoxa</name>
    <dbReference type="NCBI Taxonomy" id="27342"/>
    <lineage>
        <taxon>Eukaryota</taxon>
        <taxon>Fungi</taxon>
        <taxon>Dikarya</taxon>
        <taxon>Basidiomycota</taxon>
        <taxon>Agaricomycotina</taxon>
        <taxon>Agaricomycetes</taxon>
        <taxon>Hymenochaetales</taxon>
        <taxon>Schizoporaceae</taxon>
        <taxon>Schizopora</taxon>
    </lineage>
</organism>
<dbReference type="Proteomes" id="UP000053477">
    <property type="component" value="Unassembled WGS sequence"/>
</dbReference>
<proteinExistence type="predicted"/>
<dbReference type="AlphaFoldDB" id="A0A0H2RDD7"/>